<protein>
    <submittedName>
        <fullName evidence="1">Uncharacterized protein</fullName>
    </submittedName>
</protein>
<gene>
    <name evidence="1" type="ORF">E2562_011354</name>
</gene>
<accession>A0A6G1BV37</accession>
<evidence type="ECO:0000313" key="1">
    <source>
        <dbReference type="EMBL" id="KAF0891978.1"/>
    </source>
</evidence>
<comment type="caution">
    <text evidence="1">The sequence shown here is derived from an EMBL/GenBank/DDBJ whole genome shotgun (WGS) entry which is preliminary data.</text>
</comment>
<keyword evidence="2" id="KW-1185">Reference proteome</keyword>
<name>A0A6G1BV37_9ORYZ</name>
<evidence type="ECO:0000313" key="2">
    <source>
        <dbReference type="Proteomes" id="UP000479710"/>
    </source>
</evidence>
<sequence>MSFMKEKATLSSSQTVAIVKSLYPRVHIQEVSEGFMETCSEEQALVLMDEAQGAATALVDNLEL</sequence>
<dbReference type="EMBL" id="SPHZ02000011">
    <property type="protein sequence ID" value="KAF0891978.1"/>
    <property type="molecule type" value="Genomic_DNA"/>
</dbReference>
<reference evidence="1 2" key="1">
    <citation type="submission" date="2019-11" db="EMBL/GenBank/DDBJ databases">
        <title>Whole genome sequence of Oryza granulata.</title>
        <authorList>
            <person name="Li W."/>
        </authorList>
    </citation>
    <scope>NUCLEOTIDE SEQUENCE [LARGE SCALE GENOMIC DNA]</scope>
    <source>
        <strain evidence="2">cv. Menghai</strain>
        <tissue evidence="1">Leaf</tissue>
    </source>
</reference>
<organism evidence="1 2">
    <name type="scientific">Oryza meyeriana var. granulata</name>
    <dbReference type="NCBI Taxonomy" id="110450"/>
    <lineage>
        <taxon>Eukaryota</taxon>
        <taxon>Viridiplantae</taxon>
        <taxon>Streptophyta</taxon>
        <taxon>Embryophyta</taxon>
        <taxon>Tracheophyta</taxon>
        <taxon>Spermatophyta</taxon>
        <taxon>Magnoliopsida</taxon>
        <taxon>Liliopsida</taxon>
        <taxon>Poales</taxon>
        <taxon>Poaceae</taxon>
        <taxon>BOP clade</taxon>
        <taxon>Oryzoideae</taxon>
        <taxon>Oryzeae</taxon>
        <taxon>Oryzinae</taxon>
        <taxon>Oryza</taxon>
        <taxon>Oryza meyeriana</taxon>
    </lineage>
</organism>
<proteinExistence type="predicted"/>
<dbReference type="AlphaFoldDB" id="A0A6G1BV37"/>
<dbReference type="Proteomes" id="UP000479710">
    <property type="component" value="Unassembled WGS sequence"/>
</dbReference>